<gene>
    <name evidence="4" type="ORF">I2501_21020</name>
</gene>
<feature type="domain" description="N-acetyltransferase" evidence="3">
    <location>
        <begin position="4"/>
        <end position="154"/>
    </location>
</feature>
<evidence type="ECO:0000259" key="3">
    <source>
        <dbReference type="PROSITE" id="PS51186"/>
    </source>
</evidence>
<dbReference type="PANTHER" id="PTHR43877:SF2">
    <property type="entry name" value="AMINOALKYLPHOSPHONATE N-ACETYLTRANSFERASE-RELATED"/>
    <property type="match status" value="1"/>
</dbReference>
<reference evidence="4" key="1">
    <citation type="submission" date="2020-11" db="EMBL/GenBank/DDBJ databases">
        <title>Isolation and identification of active actinomycetes.</title>
        <authorList>
            <person name="Yu B."/>
        </authorList>
    </citation>
    <scope>NUCLEOTIDE SEQUENCE</scope>
    <source>
        <strain evidence="4">NEAU-YB345</strain>
    </source>
</reference>
<keyword evidence="5" id="KW-1185">Reference proteome</keyword>
<dbReference type="EMBL" id="JADPRT010000008">
    <property type="protein sequence ID" value="MBF9070510.1"/>
    <property type="molecule type" value="Genomic_DNA"/>
</dbReference>
<dbReference type="SUPFAM" id="SSF55729">
    <property type="entry name" value="Acyl-CoA N-acyltransferases (Nat)"/>
    <property type="match status" value="1"/>
</dbReference>
<proteinExistence type="predicted"/>
<evidence type="ECO:0000313" key="4">
    <source>
        <dbReference type="EMBL" id="MBF9070510.1"/>
    </source>
</evidence>
<dbReference type="AlphaFoldDB" id="A0A931B3F8"/>
<dbReference type="GO" id="GO:0016747">
    <property type="term" value="F:acyltransferase activity, transferring groups other than amino-acyl groups"/>
    <property type="evidence" value="ECO:0007669"/>
    <property type="project" value="InterPro"/>
</dbReference>
<dbReference type="RefSeq" id="WP_196195675.1">
    <property type="nucleotide sequence ID" value="NZ_JADPRT010000008.1"/>
</dbReference>
<dbReference type="InterPro" id="IPR000182">
    <property type="entry name" value="GNAT_dom"/>
</dbReference>
<evidence type="ECO:0000256" key="1">
    <source>
        <dbReference type="ARBA" id="ARBA00022679"/>
    </source>
</evidence>
<organism evidence="4 5">
    <name type="scientific">Streptacidiphilus fuscans</name>
    <dbReference type="NCBI Taxonomy" id="2789292"/>
    <lineage>
        <taxon>Bacteria</taxon>
        <taxon>Bacillati</taxon>
        <taxon>Actinomycetota</taxon>
        <taxon>Actinomycetes</taxon>
        <taxon>Kitasatosporales</taxon>
        <taxon>Streptomycetaceae</taxon>
        <taxon>Streptacidiphilus</taxon>
    </lineage>
</organism>
<evidence type="ECO:0000256" key="2">
    <source>
        <dbReference type="ARBA" id="ARBA00023315"/>
    </source>
</evidence>
<dbReference type="PROSITE" id="PS51186">
    <property type="entry name" value="GNAT"/>
    <property type="match status" value="1"/>
</dbReference>
<keyword evidence="2" id="KW-0012">Acyltransferase</keyword>
<dbReference type="InterPro" id="IPR050832">
    <property type="entry name" value="Bact_Acetyltransf"/>
</dbReference>
<evidence type="ECO:0000313" key="5">
    <source>
        <dbReference type="Proteomes" id="UP000657385"/>
    </source>
</evidence>
<sequence>MTDLTFRRTTRDDLPAIVAMLAADSLGSGRESPDDLTPYHAAFERVAADPNQHLIVAVRDGEVVGTLQLSVIPGLSRKGATRTIIEAVRVRGDQRGSGLGTALMEHAIAESRRLGAALVQLTSDHTRQDAHRFYERLGFVGSHVGFKLPLEQVD</sequence>
<dbReference type="InterPro" id="IPR016181">
    <property type="entry name" value="Acyl_CoA_acyltransferase"/>
</dbReference>
<comment type="caution">
    <text evidence="4">The sequence shown here is derived from an EMBL/GenBank/DDBJ whole genome shotgun (WGS) entry which is preliminary data.</text>
</comment>
<dbReference type="Gene3D" id="3.40.630.30">
    <property type="match status" value="1"/>
</dbReference>
<name>A0A931B3F8_9ACTN</name>
<accession>A0A931B3F8</accession>
<protein>
    <submittedName>
        <fullName evidence="4">GNAT family N-acetyltransferase</fullName>
    </submittedName>
</protein>
<dbReference type="Proteomes" id="UP000657385">
    <property type="component" value="Unassembled WGS sequence"/>
</dbReference>
<keyword evidence="1" id="KW-0808">Transferase</keyword>
<dbReference type="Pfam" id="PF00583">
    <property type="entry name" value="Acetyltransf_1"/>
    <property type="match status" value="1"/>
</dbReference>
<dbReference type="PANTHER" id="PTHR43877">
    <property type="entry name" value="AMINOALKYLPHOSPHONATE N-ACETYLTRANSFERASE-RELATED-RELATED"/>
    <property type="match status" value="1"/>
</dbReference>
<dbReference type="CDD" id="cd04301">
    <property type="entry name" value="NAT_SF"/>
    <property type="match status" value="1"/>
</dbReference>